<feature type="binding site" evidence="17">
    <location>
        <position position="424"/>
    </location>
    <ligand>
        <name>ATP</name>
        <dbReference type="ChEBI" id="CHEBI:30616"/>
    </ligand>
</feature>
<feature type="transmembrane region" description="Helical" evidence="19">
    <location>
        <begin position="1090"/>
        <end position="1115"/>
    </location>
</feature>
<evidence type="ECO:0000256" key="14">
    <source>
        <dbReference type="ARBA" id="ARBA00034036"/>
    </source>
</evidence>
<dbReference type="Pfam" id="PF16209">
    <property type="entry name" value="PhoLip_ATPase_N"/>
    <property type="match status" value="1"/>
</dbReference>
<evidence type="ECO:0000256" key="12">
    <source>
        <dbReference type="ARBA" id="ARBA00022989"/>
    </source>
</evidence>
<dbReference type="SUPFAM" id="SSF81660">
    <property type="entry name" value="Metal cation-transporting ATPase, ATP-binding domain N"/>
    <property type="match status" value="1"/>
</dbReference>
<feature type="binding site" evidence="17">
    <location>
        <position position="804"/>
    </location>
    <ligand>
        <name>ATP</name>
        <dbReference type="ChEBI" id="CHEBI:30616"/>
    </ligand>
</feature>
<dbReference type="InterPro" id="IPR018303">
    <property type="entry name" value="ATPase_P-typ_P_site"/>
</dbReference>
<evidence type="ECO:0000256" key="11">
    <source>
        <dbReference type="ARBA" id="ARBA00022967"/>
    </source>
</evidence>
<dbReference type="PANTHER" id="PTHR24092:SF79">
    <property type="entry name" value="PHOSPHOLIPID-TRANSPORTING ATPASE VB"/>
    <property type="match status" value="1"/>
</dbReference>
<keyword evidence="11 19" id="KW-1278">Translocase</keyword>
<dbReference type="FunFam" id="2.70.150.10:FF:000054">
    <property type="entry name" value="Phospholipid-transporting ATPase"/>
    <property type="match status" value="1"/>
</dbReference>
<comment type="subcellular location">
    <subcellularLocation>
        <location evidence="2">Endomembrane system</location>
        <topology evidence="2">Multi-pass membrane protein</topology>
    </subcellularLocation>
    <subcellularLocation>
        <location evidence="3">Endoplasmic reticulum membrane</location>
    </subcellularLocation>
    <subcellularLocation>
        <location evidence="19">Membrane</location>
        <topology evidence="19">Multi-pass membrane protein</topology>
    </subcellularLocation>
</comment>
<dbReference type="InterPro" id="IPR001757">
    <property type="entry name" value="P_typ_ATPase"/>
</dbReference>
<evidence type="ECO:0000256" key="5">
    <source>
        <dbReference type="ARBA" id="ARBA00022692"/>
    </source>
</evidence>
<evidence type="ECO:0000256" key="18">
    <source>
        <dbReference type="PIRSR" id="PIRSR606539-3"/>
    </source>
</evidence>
<dbReference type="GO" id="GO:0005789">
    <property type="term" value="C:endoplasmic reticulum membrane"/>
    <property type="evidence" value="ECO:0007669"/>
    <property type="project" value="UniProtKB-SubCell"/>
</dbReference>
<dbReference type="FunFam" id="3.40.50.1000:FF:000001">
    <property type="entry name" value="Phospholipid-transporting ATPase IC"/>
    <property type="match status" value="1"/>
</dbReference>
<evidence type="ECO:0000259" key="22">
    <source>
        <dbReference type="Pfam" id="PF16212"/>
    </source>
</evidence>
<dbReference type="FunFam" id="3.40.1110.10:FF:000009">
    <property type="entry name" value="Phospholipid-transporting ATPase"/>
    <property type="match status" value="1"/>
</dbReference>
<evidence type="ECO:0000256" key="1">
    <source>
        <dbReference type="ARBA" id="ARBA00001946"/>
    </source>
</evidence>
<dbReference type="PRINTS" id="PR00119">
    <property type="entry name" value="CATATPASE"/>
</dbReference>
<feature type="active site" description="4-aspartylphosphate intermediate" evidence="16">
    <location>
        <position position="423"/>
    </location>
</feature>
<evidence type="ECO:0000256" key="3">
    <source>
        <dbReference type="ARBA" id="ARBA00004586"/>
    </source>
</evidence>
<feature type="region of interest" description="Disordered" evidence="20">
    <location>
        <begin position="562"/>
        <end position="586"/>
    </location>
</feature>
<reference evidence="23" key="2">
    <citation type="submission" date="2025-09" db="UniProtKB">
        <authorList>
            <consortium name="Ensembl"/>
        </authorList>
    </citation>
    <scope>IDENTIFICATION</scope>
</reference>
<dbReference type="SFLD" id="SFLDS00003">
    <property type="entry name" value="Haloacid_Dehalogenase"/>
    <property type="match status" value="1"/>
</dbReference>
<evidence type="ECO:0000256" key="8">
    <source>
        <dbReference type="ARBA" id="ARBA00022824"/>
    </source>
</evidence>
<dbReference type="SUPFAM" id="SSF81653">
    <property type="entry name" value="Calcium ATPase, transduction domain A"/>
    <property type="match status" value="1"/>
</dbReference>
<evidence type="ECO:0000313" key="23">
    <source>
        <dbReference type="Ensembl" id="ENSMMOP00000005327.1"/>
    </source>
</evidence>
<evidence type="ECO:0000256" key="15">
    <source>
        <dbReference type="ARBA" id="ARBA00050913"/>
    </source>
</evidence>
<comment type="cofactor">
    <cofactor evidence="1 18">
        <name>Mg(2+)</name>
        <dbReference type="ChEBI" id="CHEBI:18420"/>
    </cofactor>
</comment>
<keyword evidence="10 18" id="KW-0460">Magnesium</keyword>
<evidence type="ECO:0000256" key="2">
    <source>
        <dbReference type="ARBA" id="ARBA00004127"/>
    </source>
</evidence>
<dbReference type="GO" id="GO:0005886">
    <property type="term" value="C:plasma membrane"/>
    <property type="evidence" value="ECO:0007669"/>
    <property type="project" value="TreeGrafter"/>
</dbReference>
<dbReference type="FunFam" id="3.40.50.1000:FF:000130">
    <property type="entry name" value="Phospholipid-transporting ATPase"/>
    <property type="match status" value="1"/>
</dbReference>
<feature type="transmembrane region" description="Helical" evidence="19">
    <location>
        <begin position="991"/>
        <end position="1015"/>
    </location>
</feature>
<dbReference type="GO" id="GO:0005524">
    <property type="term" value="F:ATP binding"/>
    <property type="evidence" value="ECO:0007669"/>
    <property type="project" value="UniProtKB-UniRule"/>
</dbReference>
<dbReference type="NCBIfam" id="TIGR01652">
    <property type="entry name" value="ATPase-Plipid"/>
    <property type="match status" value="2"/>
</dbReference>
<evidence type="ECO:0000256" key="4">
    <source>
        <dbReference type="ARBA" id="ARBA00008109"/>
    </source>
</evidence>
<feature type="binding site" evidence="17">
    <location>
        <position position="803"/>
    </location>
    <ligand>
        <name>ATP</name>
        <dbReference type="ChEBI" id="CHEBI:30616"/>
    </ligand>
</feature>
<dbReference type="GO" id="GO:0045332">
    <property type="term" value="P:phospholipid translocation"/>
    <property type="evidence" value="ECO:0007669"/>
    <property type="project" value="TreeGrafter"/>
</dbReference>
<keyword evidence="12 19" id="KW-1133">Transmembrane helix</keyword>
<feature type="transmembrane region" description="Helical" evidence="19">
    <location>
        <begin position="1051"/>
        <end position="1075"/>
    </location>
</feature>
<dbReference type="EC" id="7.6.2.1" evidence="19"/>
<dbReference type="InterPro" id="IPR044492">
    <property type="entry name" value="P_typ_ATPase_HD_dom"/>
</dbReference>
<dbReference type="SFLD" id="SFLDF00027">
    <property type="entry name" value="p-type_atpase"/>
    <property type="match status" value="1"/>
</dbReference>
<keyword evidence="6 18" id="KW-0479">Metal-binding</keyword>
<evidence type="ECO:0000256" key="9">
    <source>
        <dbReference type="ARBA" id="ARBA00022840"/>
    </source>
</evidence>
<dbReference type="SUPFAM" id="SSF56784">
    <property type="entry name" value="HAD-like"/>
    <property type="match status" value="1"/>
</dbReference>
<feature type="binding site" evidence="17">
    <location>
        <position position="667"/>
    </location>
    <ligand>
        <name>ATP</name>
        <dbReference type="ChEBI" id="CHEBI:30616"/>
    </ligand>
</feature>
<feature type="binding site" evidence="18">
    <location>
        <position position="423"/>
    </location>
    <ligand>
        <name>Mg(2+)</name>
        <dbReference type="ChEBI" id="CHEBI:18420"/>
    </ligand>
</feature>
<dbReference type="GO" id="GO:0140326">
    <property type="term" value="F:ATPase-coupled intramembrane lipid transporter activity"/>
    <property type="evidence" value="ECO:0007669"/>
    <property type="project" value="UniProtKB-EC"/>
</dbReference>
<feature type="transmembrane region" description="Helical" evidence="19">
    <location>
        <begin position="115"/>
        <end position="133"/>
    </location>
</feature>
<comment type="similarity">
    <text evidence="4 19">Belongs to the cation transport ATPase (P-type) (TC 3.A.3) family. Type IV subfamily.</text>
</comment>
<dbReference type="GO" id="GO:0000287">
    <property type="term" value="F:magnesium ion binding"/>
    <property type="evidence" value="ECO:0007669"/>
    <property type="project" value="UniProtKB-UniRule"/>
</dbReference>
<feature type="transmembrane region" description="Helical" evidence="19">
    <location>
        <begin position="91"/>
        <end position="109"/>
    </location>
</feature>
<feature type="binding site" evidence="17">
    <location>
        <position position="805"/>
    </location>
    <ligand>
        <name>ATP</name>
        <dbReference type="ChEBI" id="CHEBI:30616"/>
    </ligand>
</feature>
<dbReference type="InterPro" id="IPR006539">
    <property type="entry name" value="P-type_ATPase_IV"/>
</dbReference>
<evidence type="ECO:0000256" key="10">
    <source>
        <dbReference type="ARBA" id="ARBA00022842"/>
    </source>
</evidence>
<feature type="binding site" evidence="18">
    <location>
        <position position="916"/>
    </location>
    <ligand>
        <name>Mg(2+)</name>
        <dbReference type="ChEBI" id="CHEBI:18420"/>
    </ligand>
</feature>
<dbReference type="Pfam" id="PF16212">
    <property type="entry name" value="PhoLip_ATPase_C"/>
    <property type="match status" value="2"/>
</dbReference>
<dbReference type="SFLD" id="SFLDG00002">
    <property type="entry name" value="C1.7:_P-type_atpase_like"/>
    <property type="match status" value="1"/>
</dbReference>
<evidence type="ECO:0000256" key="6">
    <source>
        <dbReference type="ARBA" id="ARBA00022723"/>
    </source>
</evidence>
<dbReference type="InterPro" id="IPR008250">
    <property type="entry name" value="ATPase_P-typ_transduc_dom_A_sf"/>
</dbReference>
<feature type="binding site" evidence="18">
    <location>
        <position position="425"/>
    </location>
    <ligand>
        <name>Mg(2+)</name>
        <dbReference type="ChEBI" id="CHEBI:18420"/>
    </ligand>
</feature>
<dbReference type="Gene3D" id="3.40.1110.10">
    <property type="entry name" value="Calcium-transporting ATPase, cytoplasmic domain N"/>
    <property type="match status" value="2"/>
</dbReference>
<evidence type="ECO:0000256" key="16">
    <source>
        <dbReference type="PIRSR" id="PIRSR606539-1"/>
    </source>
</evidence>
<evidence type="ECO:0000256" key="13">
    <source>
        <dbReference type="ARBA" id="ARBA00023136"/>
    </source>
</evidence>
<dbReference type="Gene3D" id="1.20.1110.10">
    <property type="entry name" value="Calcium-transporting ATPase, transmembrane domain"/>
    <property type="match status" value="1"/>
</dbReference>
<dbReference type="InterPro" id="IPR023299">
    <property type="entry name" value="ATPase_P-typ_cyto_dom_N"/>
</dbReference>
<feature type="transmembrane region" description="Helical" evidence="19">
    <location>
        <begin position="303"/>
        <end position="328"/>
    </location>
</feature>
<feature type="binding site" evidence="17">
    <location>
        <position position="920"/>
    </location>
    <ligand>
        <name>ATP</name>
        <dbReference type="ChEBI" id="CHEBI:30616"/>
    </ligand>
</feature>
<dbReference type="Pfam" id="PF13246">
    <property type="entry name" value="Cation_ATPase"/>
    <property type="match status" value="1"/>
</dbReference>
<organism evidence="23 24">
    <name type="scientific">Mola mola</name>
    <name type="common">Ocean sunfish</name>
    <name type="synonym">Tetraodon mola</name>
    <dbReference type="NCBI Taxonomy" id="94237"/>
    <lineage>
        <taxon>Eukaryota</taxon>
        <taxon>Metazoa</taxon>
        <taxon>Chordata</taxon>
        <taxon>Craniata</taxon>
        <taxon>Vertebrata</taxon>
        <taxon>Euteleostomi</taxon>
        <taxon>Actinopterygii</taxon>
        <taxon>Neopterygii</taxon>
        <taxon>Teleostei</taxon>
        <taxon>Neoteleostei</taxon>
        <taxon>Acanthomorphata</taxon>
        <taxon>Eupercaria</taxon>
        <taxon>Tetraodontiformes</taxon>
        <taxon>Molidae</taxon>
        <taxon>Mola</taxon>
    </lineage>
</organism>
<feature type="transmembrane region" description="Helical" evidence="19">
    <location>
        <begin position="1135"/>
        <end position="1154"/>
    </location>
</feature>
<dbReference type="Gene3D" id="2.70.150.10">
    <property type="entry name" value="Calcium-transporting ATPase, cytoplasmic transduction domain A"/>
    <property type="match status" value="1"/>
</dbReference>
<name>A0A3Q3W1B7_MOLML</name>
<dbReference type="AlphaFoldDB" id="A0A3Q3W1B7"/>
<evidence type="ECO:0000256" key="19">
    <source>
        <dbReference type="RuleBase" id="RU362033"/>
    </source>
</evidence>
<dbReference type="Ensembl" id="ENSMMOT00000005422.1">
    <property type="protein sequence ID" value="ENSMMOP00000005327.1"/>
    <property type="gene ID" value="ENSMMOG00000004227.1"/>
</dbReference>
<feature type="binding site" evidence="17">
    <location>
        <position position="896"/>
    </location>
    <ligand>
        <name>ATP</name>
        <dbReference type="ChEBI" id="CHEBI:30616"/>
    </ligand>
</feature>
<dbReference type="GO" id="GO:0016887">
    <property type="term" value="F:ATP hydrolysis activity"/>
    <property type="evidence" value="ECO:0007669"/>
    <property type="project" value="InterPro"/>
</dbReference>
<feature type="domain" description="P-type ATPase C-terminal" evidence="22">
    <location>
        <begin position="942"/>
        <end position="1075"/>
    </location>
</feature>
<dbReference type="InterPro" id="IPR036412">
    <property type="entry name" value="HAD-like_sf"/>
</dbReference>
<dbReference type="PANTHER" id="PTHR24092">
    <property type="entry name" value="PROBABLE PHOSPHOLIPID-TRANSPORTING ATPASE"/>
    <property type="match status" value="1"/>
</dbReference>
<dbReference type="Proteomes" id="UP000261620">
    <property type="component" value="Unplaced"/>
</dbReference>
<feature type="binding site" evidence="17">
    <location>
        <position position="423"/>
    </location>
    <ligand>
        <name>ATP</name>
        <dbReference type="ChEBI" id="CHEBI:30616"/>
    </ligand>
</feature>
<feature type="domain" description="P-type ATPase C-terminal" evidence="22">
    <location>
        <begin position="1083"/>
        <end position="1163"/>
    </location>
</feature>
<keyword evidence="13 19" id="KW-0472">Membrane</keyword>
<reference evidence="23" key="1">
    <citation type="submission" date="2025-08" db="UniProtKB">
        <authorList>
            <consortium name="Ensembl"/>
        </authorList>
    </citation>
    <scope>IDENTIFICATION</scope>
</reference>
<evidence type="ECO:0000259" key="21">
    <source>
        <dbReference type="Pfam" id="PF16209"/>
    </source>
</evidence>
<comment type="catalytic activity">
    <reaction evidence="15">
        <text>a beta-D-glucosyl-(1&lt;-&gt;1')-N-acylsphing-4-enine(out) + ATP + H2O = a beta-D-glucosyl-(1&lt;-&gt;1')-N-acylsphing-4-enine(in) + ADP + phosphate + H(+)</text>
        <dbReference type="Rhea" id="RHEA:66036"/>
        <dbReference type="ChEBI" id="CHEBI:15377"/>
        <dbReference type="ChEBI" id="CHEBI:15378"/>
        <dbReference type="ChEBI" id="CHEBI:22801"/>
        <dbReference type="ChEBI" id="CHEBI:30616"/>
        <dbReference type="ChEBI" id="CHEBI:43474"/>
        <dbReference type="ChEBI" id="CHEBI:456216"/>
    </reaction>
    <physiologicalReaction direction="left-to-right" evidence="15">
        <dbReference type="Rhea" id="RHEA:66037"/>
    </physiologicalReaction>
</comment>
<dbReference type="STRING" id="94237.ENSMMOP00000005327"/>
<feature type="binding site" evidence="17">
    <location>
        <position position="725"/>
    </location>
    <ligand>
        <name>ATP</name>
        <dbReference type="ChEBI" id="CHEBI:30616"/>
    </ligand>
</feature>
<feature type="transmembrane region" description="Helical" evidence="19">
    <location>
        <begin position="355"/>
        <end position="377"/>
    </location>
</feature>
<feature type="binding site" evidence="17">
    <location>
        <position position="919"/>
    </location>
    <ligand>
        <name>ATP</name>
        <dbReference type="ChEBI" id="CHEBI:30616"/>
    </ligand>
</feature>
<dbReference type="InterPro" id="IPR023298">
    <property type="entry name" value="ATPase_P-typ_TM_dom_sf"/>
</dbReference>
<evidence type="ECO:0000256" key="17">
    <source>
        <dbReference type="PIRSR" id="PIRSR606539-2"/>
    </source>
</evidence>
<keyword evidence="7 17" id="KW-0547">Nucleotide-binding</keyword>
<keyword evidence="8" id="KW-0256">Endoplasmic reticulum</keyword>
<evidence type="ECO:0000256" key="7">
    <source>
        <dbReference type="ARBA" id="ARBA00022741"/>
    </source>
</evidence>
<feature type="binding site" evidence="17">
    <location>
        <position position="890"/>
    </location>
    <ligand>
        <name>ATP</name>
        <dbReference type="ChEBI" id="CHEBI:30616"/>
    </ligand>
</feature>
<protein>
    <recommendedName>
        <fullName evidence="19">Phospholipid-transporting ATPase</fullName>
        <ecNumber evidence="19">7.6.2.1</ecNumber>
    </recommendedName>
</protein>
<keyword evidence="9 17" id="KW-0067">ATP-binding</keyword>
<accession>A0A3Q3W1B7</accession>
<dbReference type="InterPro" id="IPR032631">
    <property type="entry name" value="P-type_ATPase_N"/>
</dbReference>
<evidence type="ECO:0000256" key="20">
    <source>
        <dbReference type="SAM" id="MobiDB-lite"/>
    </source>
</evidence>
<dbReference type="CDD" id="cd02073">
    <property type="entry name" value="P-type_ATPase_APLT_Dnf-like"/>
    <property type="match status" value="1"/>
</dbReference>
<evidence type="ECO:0000313" key="24">
    <source>
        <dbReference type="Proteomes" id="UP000261620"/>
    </source>
</evidence>
<dbReference type="InterPro" id="IPR032630">
    <property type="entry name" value="P_typ_ATPase_c"/>
</dbReference>
<feature type="binding site" evidence="17">
    <location>
        <position position="625"/>
    </location>
    <ligand>
        <name>ATP</name>
        <dbReference type="ChEBI" id="CHEBI:30616"/>
    </ligand>
</feature>
<comment type="catalytic activity">
    <reaction evidence="14 19">
        <text>ATP + H2O + phospholipidSide 1 = ADP + phosphate + phospholipidSide 2.</text>
        <dbReference type="EC" id="7.6.2.1"/>
    </reaction>
</comment>
<feature type="binding site" evidence="17">
    <location>
        <position position="691"/>
    </location>
    <ligand>
        <name>ATP</name>
        <dbReference type="ChEBI" id="CHEBI:30616"/>
    </ligand>
</feature>
<keyword evidence="24" id="KW-1185">Reference proteome</keyword>
<dbReference type="InterPro" id="IPR023214">
    <property type="entry name" value="HAD_sf"/>
</dbReference>
<dbReference type="OMA" id="DMMIYQR"/>
<feature type="domain" description="P-type ATPase N-terminal" evidence="21">
    <location>
        <begin position="60"/>
        <end position="115"/>
    </location>
</feature>
<dbReference type="PROSITE" id="PS00154">
    <property type="entry name" value="ATPASE_E1_E2"/>
    <property type="match status" value="1"/>
</dbReference>
<keyword evidence="5 19" id="KW-0812">Transmembrane</keyword>
<feature type="binding site" evidence="18">
    <location>
        <position position="920"/>
    </location>
    <ligand>
        <name>Mg(2+)</name>
        <dbReference type="ChEBI" id="CHEBI:18420"/>
    </ligand>
</feature>
<sequence>ERGRGVAARGRVRCLGQDGLAGVWARAERQPRPQGTLTQRALDMGTLSGLKRDPLAAGNPNRYFPGNAVKTTKYTLLLFIPMNLFEQFHRLANIYFLGLAILNFVPVVNAFQPEVALIPICVILSLTALKDAWEDFRRYQSDKKLNNMPCLIYSRKEKQFMKKRWKDVRVGDFVKVVSNQIVPADLLLLHTSDPNSVCLIETANLDGETNLKQRKDPEFEPESFNSTVVCERPNNNLNHFKSYVEKPDKDRVGAGIESLLLRGCTVRNTDHAVGFVVYAGHETKSMLNNKGPRYKRSKLERKLNMDVIFCVILLCTMCLIGAVGHSLWLQALPSVPPYLVPSSSGHLDSPSLSGFYMFFTMIILLQILIPISLYVSIELVKIGQIFFITNDIDLYDEQSDSRIQCKTLNITEDLGQIEYIFSDKTGTLTENKMVFRRCSIVGTEYPHKENGNPSHCGFIYQNELLQHLSLSVRVSPCCNHSFQPAPAVKNETEVIPDKKLLQQISRTDGSSGSHKTDPNLDFFLALTICNTVVVSMETAQRERVSAPFIAISDSLRHSVTSWQHKPKRSRSFSEDSATEKGLCSPPVKIERSKQIQTYSLDAPTPCDTPETASDNLSYEAESPDEAALVYAAKAYGFVLLSRTSNSVAVRLPSGEEMVFEVLDTLTFDSIRKRMSILVRHPITKQCLLYTKGADYTIMELLGTPYKNIAANTQYHLDCYAKEGLRTLCFAKKVDEVYKSWSANRQRALAALENREELVMETAVQLETNLSLLGATGIEDRLQESVPETIVALREAGIQVWVLTGDKPETAVNIGYACRLLEEDDLLTCTSILDCTLEEVRRYSADPHNVDTTPDISLVIDGSTLTMALAADLRDRFIELAKHCRSVLCCRVTPLQKSSVVKVVREKLKVMTLAVGDGANDVNMIQAADIGIGISGQEGMQAVMASDFTISRFKDLKKLLLVHGHWCYTRLANMIIYFFYKNVAYVNLLFWYQFFCGFSGTAMIDYWLMIFFNLFFTSAPPIMFGIMDKDLSAEMLLGVPELYRTGQGEYNFLTFWISIADAFYQSLVCFFIPYFVRLGLVTVIELCLYTVVHWVFILGSVALYFIVTLAYSVICITCNPPSNPYWILQSQMADPMFYLVCIITTVVALLPRYLFHVLRNSIAPSPLVQARHLDRLDPTMRSQWIREWRSFRGGGQVKRPRLSTPPSPTLEPHVNMYPQSPVTSADEISLYVITENYLRP</sequence>
<dbReference type="NCBIfam" id="TIGR01494">
    <property type="entry name" value="ATPase_P-type"/>
    <property type="match status" value="2"/>
</dbReference>
<feature type="binding site" evidence="17">
    <location>
        <position position="425"/>
    </location>
    <ligand>
        <name>ATP</name>
        <dbReference type="ChEBI" id="CHEBI:30616"/>
    </ligand>
</feature>
<dbReference type="SUPFAM" id="SSF81665">
    <property type="entry name" value="Calcium ATPase, transmembrane domain M"/>
    <property type="match status" value="1"/>
</dbReference>
<proteinExistence type="inferred from homology"/>
<dbReference type="Gene3D" id="3.40.50.1000">
    <property type="entry name" value="HAD superfamily/HAD-like"/>
    <property type="match status" value="2"/>
</dbReference>